<feature type="domain" description="Peptidase M48" evidence="12">
    <location>
        <begin position="87"/>
        <end position="309"/>
    </location>
</feature>
<evidence type="ECO:0000256" key="9">
    <source>
        <dbReference type="ARBA" id="ARBA00023049"/>
    </source>
</evidence>
<proteinExistence type="predicted"/>
<sequence>MVLRPPRLFERTILAIALIVSFYAFVLIVSGGLFYISYLIFSWAHNGLLLAKVGLPCIAIGGTILWSAIPRFGRFLPPGLRLTQEKHPKLFEQIASVAQAVNQRPPKEVYLIPNVNAWVGERGGIMGIGSRRIMGIGMPLLQTLSVSEFRAVLAHEFGHYYGGDTKLTPWIYKTRTSIARTIQSLEEGILHIVFQVYGKLFLRITHAISRYQEYVADEVAARVESAQALASGLQKIHAASLAYNPFWQNEFLPALNAGYLPPYAEGFKCFMSNDNIHNAMMTSVEKELAATSTSPYDTHPSLRERLQALGSNLILEEEIPAITLLDEIPLVEKELFVALNEEAGKNLQVVHWASIGESVYLPMWKGMEKRYKSILEGIALADIPDIAGAPREFIRKIELVENRQLSVNSGYLYAKQIIAAAISVKLVHKGWCISAMPGEAVKLTNQDNEFEPFKAINDLFEKKITIVAWREMCQQAGIYEMVLGNQ</sequence>
<evidence type="ECO:0000256" key="8">
    <source>
        <dbReference type="ARBA" id="ARBA00022989"/>
    </source>
</evidence>
<reference evidence="13 14" key="1">
    <citation type="submission" date="2016-10" db="EMBL/GenBank/DDBJ databases">
        <authorList>
            <person name="de Groot N.N."/>
        </authorList>
    </citation>
    <scope>NUCLEOTIDE SEQUENCE [LARGE SCALE GENOMIC DNA]</scope>
    <source>
        <strain evidence="13 14">DSM 13305</strain>
    </source>
</reference>
<keyword evidence="2" id="KW-1003">Cell membrane</keyword>
<organism evidence="13 14">
    <name type="scientific">Propionispora vibrioides</name>
    <dbReference type="NCBI Taxonomy" id="112903"/>
    <lineage>
        <taxon>Bacteria</taxon>
        <taxon>Bacillati</taxon>
        <taxon>Bacillota</taxon>
        <taxon>Negativicutes</taxon>
        <taxon>Selenomonadales</taxon>
        <taxon>Sporomusaceae</taxon>
        <taxon>Propionispora</taxon>
    </lineage>
</organism>
<feature type="transmembrane region" description="Helical" evidence="11">
    <location>
        <begin position="47"/>
        <end position="69"/>
    </location>
</feature>
<evidence type="ECO:0000259" key="12">
    <source>
        <dbReference type="Pfam" id="PF01435"/>
    </source>
</evidence>
<evidence type="ECO:0000256" key="2">
    <source>
        <dbReference type="ARBA" id="ARBA00022475"/>
    </source>
</evidence>
<dbReference type="InterPro" id="IPR050083">
    <property type="entry name" value="HtpX_protease"/>
</dbReference>
<keyword evidence="9" id="KW-0482">Metalloprotease</keyword>
<evidence type="ECO:0000313" key="14">
    <source>
        <dbReference type="Proteomes" id="UP000198847"/>
    </source>
</evidence>
<keyword evidence="3 13" id="KW-0645">Protease</keyword>
<dbReference type="Gene3D" id="3.30.2010.10">
    <property type="entry name" value="Metalloproteases ('zincins'), catalytic domain"/>
    <property type="match status" value="1"/>
</dbReference>
<keyword evidence="6" id="KW-0378">Hydrolase</keyword>
<dbReference type="Proteomes" id="UP000198847">
    <property type="component" value="Unassembled WGS sequence"/>
</dbReference>
<evidence type="ECO:0000256" key="5">
    <source>
        <dbReference type="ARBA" id="ARBA00022723"/>
    </source>
</evidence>
<keyword evidence="14" id="KW-1185">Reference proteome</keyword>
<dbReference type="EMBL" id="FODY01000012">
    <property type="protein sequence ID" value="SEP18683.1"/>
    <property type="molecule type" value="Genomic_DNA"/>
</dbReference>
<name>A0A1H8VTQ4_9FIRM</name>
<dbReference type="STRING" id="112903.SAMN04490178_112107"/>
<dbReference type="PANTHER" id="PTHR43221:SF2">
    <property type="entry name" value="PROTEASE HTPX HOMOLOG"/>
    <property type="match status" value="1"/>
</dbReference>
<evidence type="ECO:0000256" key="11">
    <source>
        <dbReference type="SAM" id="Phobius"/>
    </source>
</evidence>
<dbReference type="GO" id="GO:0046872">
    <property type="term" value="F:metal ion binding"/>
    <property type="evidence" value="ECO:0007669"/>
    <property type="project" value="UniProtKB-KW"/>
</dbReference>
<protein>
    <submittedName>
        <fullName evidence="13">Zn-dependent protease with chaperone function</fullName>
    </submittedName>
</protein>
<dbReference type="RefSeq" id="WP_091747260.1">
    <property type="nucleotide sequence ID" value="NZ_FODY01000012.1"/>
</dbReference>
<dbReference type="PANTHER" id="PTHR43221">
    <property type="entry name" value="PROTEASE HTPX"/>
    <property type="match status" value="1"/>
</dbReference>
<dbReference type="CDD" id="cd07328">
    <property type="entry name" value="M48_Ste24p_like"/>
    <property type="match status" value="1"/>
</dbReference>
<comment type="cofactor">
    <cofactor evidence="1">
        <name>Zn(2+)</name>
        <dbReference type="ChEBI" id="CHEBI:29105"/>
    </cofactor>
</comment>
<evidence type="ECO:0000256" key="3">
    <source>
        <dbReference type="ARBA" id="ARBA00022670"/>
    </source>
</evidence>
<dbReference type="InterPro" id="IPR001915">
    <property type="entry name" value="Peptidase_M48"/>
</dbReference>
<dbReference type="GO" id="GO:0004222">
    <property type="term" value="F:metalloendopeptidase activity"/>
    <property type="evidence" value="ECO:0007669"/>
    <property type="project" value="InterPro"/>
</dbReference>
<dbReference type="OrthoDB" id="5295941at2"/>
<evidence type="ECO:0000256" key="1">
    <source>
        <dbReference type="ARBA" id="ARBA00001947"/>
    </source>
</evidence>
<keyword evidence="5" id="KW-0479">Metal-binding</keyword>
<dbReference type="Pfam" id="PF01435">
    <property type="entry name" value="Peptidase_M48"/>
    <property type="match status" value="1"/>
</dbReference>
<gene>
    <name evidence="13" type="ORF">SAMN04490178_112107</name>
</gene>
<accession>A0A1H8VTQ4</accession>
<keyword evidence="10 11" id="KW-0472">Membrane</keyword>
<keyword evidence="4 11" id="KW-0812">Transmembrane</keyword>
<dbReference type="GO" id="GO:0006508">
    <property type="term" value="P:proteolysis"/>
    <property type="evidence" value="ECO:0007669"/>
    <property type="project" value="UniProtKB-KW"/>
</dbReference>
<keyword evidence="7" id="KW-0862">Zinc</keyword>
<evidence type="ECO:0000256" key="4">
    <source>
        <dbReference type="ARBA" id="ARBA00022692"/>
    </source>
</evidence>
<evidence type="ECO:0000256" key="10">
    <source>
        <dbReference type="ARBA" id="ARBA00023136"/>
    </source>
</evidence>
<keyword evidence="8 11" id="KW-1133">Transmembrane helix</keyword>
<evidence type="ECO:0000256" key="6">
    <source>
        <dbReference type="ARBA" id="ARBA00022801"/>
    </source>
</evidence>
<dbReference type="AlphaFoldDB" id="A0A1H8VTQ4"/>
<evidence type="ECO:0000256" key="7">
    <source>
        <dbReference type="ARBA" id="ARBA00022833"/>
    </source>
</evidence>
<feature type="transmembrane region" description="Helical" evidence="11">
    <location>
        <begin position="12"/>
        <end position="41"/>
    </location>
</feature>
<evidence type="ECO:0000313" key="13">
    <source>
        <dbReference type="EMBL" id="SEP18683.1"/>
    </source>
</evidence>